<evidence type="ECO:0000313" key="4">
    <source>
        <dbReference type="Proteomes" id="UP000054937"/>
    </source>
</evidence>
<evidence type="ECO:0000313" key="3">
    <source>
        <dbReference type="EMBL" id="KRX09638.1"/>
    </source>
</evidence>
<accession>A0A0V0R573</accession>
<comment type="caution">
    <text evidence="3">The sequence shown here is derived from an EMBL/GenBank/DDBJ whole genome shotgun (WGS) entry which is preliminary data.</text>
</comment>
<name>A0A0V0R573_PSEPJ</name>
<evidence type="ECO:0000256" key="2">
    <source>
        <dbReference type="SAM" id="MobiDB-lite"/>
    </source>
</evidence>
<keyword evidence="1" id="KW-0175">Coiled coil</keyword>
<dbReference type="EMBL" id="LDAU01000045">
    <property type="protein sequence ID" value="KRX09638.1"/>
    <property type="molecule type" value="Genomic_DNA"/>
</dbReference>
<dbReference type="InParanoid" id="A0A0V0R573"/>
<feature type="region of interest" description="Disordered" evidence="2">
    <location>
        <begin position="327"/>
        <end position="352"/>
    </location>
</feature>
<dbReference type="AlphaFoldDB" id="A0A0V0R573"/>
<protein>
    <submittedName>
        <fullName evidence="3">Uncharacterized protein</fullName>
    </submittedName>
</protein>
<reference evidence="3 4" key="1">
    <citation type="journal article" date="2015" name="Sci. Rep.">
        <title>Genome of the facultative scuticociliatosis pathogen Pseudocohnilembus persalinus provides insight into its virulence through horizontal gene transfer.</title>
        <authorList>
            <person name="Xiong J."/>
            <person name="Wang G."/>
            <person name="Cheng J."/>
            <person name="Tian M."/>
            <person name="Pan X."/>
            <person name="Warren A."/>
            <person name="Jiang C."/>
            <person name="Yuan D."/>
            <person name="Miao W."/>
        </authorList>
    </citation>
    <scope>NUCLEOTIDE SEQUENCE [LARGE SCALE GENOMIC DNA]</scope>
    <source>
        <strain evidence="3">36N120E</strain>
    </source>
</reference>
<feature type="region of interest" description="Disordered" evidence="2">
    <location>
        <begin position="523"/>
        <end position="596"/>
    </location>
</feature>
<evidence type="ECO:0000256" key="1">
    <source>
        <dbReference type="SAM" id="Coils"/>
    </source>
</evidence>
<sequence length="596" mass="71003">MKQQTSESSCDLENQLKQSVQDIQVLERQHFQEQDQIMSDHEVYVKNMLVDFQMRYDALNNRLKQVKLQKNEMEDKANMIQENMMKSQIDHFEQYRNLKGKLGDEERRKYDENLKQLEQRLAVAKELKEKTIRKNEDLLKEIEYKEKKVYEQISDSFGHGYQVEINNLREKINNLHKELSVYNLDIDGHKYKHIQIESKIDFLEEELAEKNRDLMRLKDYNRDQIDFKNVQHNYQRRGYKDSTEQLHRRICDLDNALRLQNKENEAIKTEYDRICHTLQHSINRCLAETLSSRSIVDIKNKPMELPKPPLMPAQLNQQSLPPINRLPNPSKERREPHFHPQTQHHQQQQNYQEIHQYSAPRQQQQAPIEVRPLRHSFSTLQQPLQQQTIIEHRQPINQQIIHHNHNDNNRQLYQQQHGFSLSPGRRQQQQYLVQPQFQQHQQMVRSQSPRQVFTQQGNQVIKSQSPVILSPNQYQQQQQQVIIRRSLSPTQVAGQPSQIIRRVSPTQQIGNVVQQPMQRVINSSVSPSGRKTSSLVRQLQQQQSPTILRSPIQQGVQRSSQQQQVHQQVQQTQNREQQNQEQNQQQNQNQNQHQEN</sequence>
<dbReference type="Proteomes" id="UP000054937">
    <property type="component" value="Unassembled WGS sequence"/>
</dbReference>
<feature type="coiled-coil region" evidence="1">
    <location>
        <begin position="49"/>
        <end position="220"/>
    </location>
</feature>
<gene>
    <name evidence="3" type="ORF">PPERSA_09308</name>
</gene>
<proteinExistence type="predicted"/>
<keyword evidence="4" id="KW-1185">Reference proteome</keyword>
<feature type="compositionally biased region" description="Low complexity" evidence="2">
    <location>
        <begin position="553"/>
        <end position="596"/>
    </location>
</feature>
<feature type="compositionally biased region" description="Low complexity" evidence="2">
    <location>
        <begin position="339"/>
        <end position="352"/>
    </location>
</feature>
<feature type="compositionally biased region" description="Polar residues" evidence="2">
    <location>
        <begin position="523"/>
        <end position="537"/>
    </location>
</feature>
<organism evidence="3 4">
    <name type="scientific">Pseudocohnilembus persalinus</name>
    <name type="common">Ciliate</name>
    <dbReference type="NCBI Taxonomy" id="266149"/>
    <lineage>
        <taxon>Eukaryota</taxon>
        <taxon>Sar</taxon>
        <taxon>Alveolata</taxon>
        <taxon>Ciliophora</taxon>
        <taxon>Intramacronucleata</taxon>
        <taxon>Oligohymenophorea</taxon>
        <taxon>Scuticociliatia</taxon>
        <taxon>Philasterida</taxon>
        <taxon>Pseudocohnilembidae</taxon>
        <taxon>Pseudocohnilembus</taxon>
    </lineage>
</organism>